<evidence type="ECO:0000256" key="4">
    <source>
        <dbReference type="ARBA" id="ARBA00023136"/>
    </source>
</evidence>
<gene>
    <name evidence="6" type="ORF">F1189_00965</name>
</gene>
<keyword evidence="4 5" id="KW-0472">Membrane</keyword>
<dbReference type="OrthoDB" id="9811969at2"/>
<proteinExistence type="predicted"/>
<evidence type="ECO:0000313" key="7">
    <source>
        <dbReference type="Proteomes" id="UP000325255"/>
    </source>
</evidence>
<keyword evidence="3 5" id="KW-1133">Transmembrane helix</keyword>
<reference evidence="6 7" key="1">
    <citation type="submission" date="2019-09" db="EMBL/GenBank/DDBJ databases">
        <title>Genome sequence of Rhodovastum atsumiense, a diverse member of the Acetobacteraceae family of non-sulfur purple photosynthetic bacteria.</title>
        <authorList>
            <person name="Meyer T."/>
            <person name="Kyndt J."/>
        </authorList>
    </citation>
    <scope>NUCLEOTIDE SEQUENCE [LARGE SCALE GENOMIC DNA]</scope>
    <source>
        <strain evidence="6 7">DSM 21279</strain>
    </source>
</reference>
<evidence type="ECO:0000313" key="6">
    <source>
        <dbReference type="EMBL" id="KAA5614730.1"/>
    </source>
</evidence>
<dbReference type="PANTHER" id="PTHR12714">
    <property type="entry name" value="PROTEIN-S ISOPRENYLCYSTEINE O-METHYLTRANSFERASE"/>
    <property type="match status" value="1"/>
</dbReference>
<evidence type="ECO:0000256" key="5">
    <source>
        <dbReference type="SAM" id="Phobius"/>
    </source>
</evidence>
<keyword evidence="2 5" id="KW-0812">Transmembrane</keyword>
<feature type="transmembrane region" description="Helical" evidence="5">
    <location>
        <begin position="93"/>
        <end position="124"/>
    </location>
</feature>
<evidence type="ECO:0000256" key="1">
    <source>
        <dbReference type="ARBA" id="ARBA00004127"/>
    </source>
</evidence>
<protein>
    <submittedName>
        <fullName evidence="6">Isoprenylcysteine carboxylmethyltransferase family protein</fullName>
    </submittedName>
</protein>
<accession>A0A5M6J2A2</accession>
<evidence type="ECO:0000256" key="2">
    <source>
        <dbReference type="ARBA" id="ARBA00022692"/>
    </source>
</evidence>
<organism evidence="6 7">
    <name type="scientific">Rhodovastum atsumiense</name>
    <dbReference type="NCBI Taxonomy" id="504468"/>
    <lineage>
        <taxon>Bacteria</taxon>
        <taxon>Pseudomonadati</taxon>
        <taxon>Pseudomonadota</taxon>
        <taxon>Alphaproteobacteria</taxon>
        <taxon>Acetobacterales</taxon>
        <taxon>Acetobacteraceae</taxon>
        <taxon>Rhodovastum</taxon>
    </lineage>
</organism>
<feature type="transmembrane region" description="Helical" evidence="5">
    <location>
        <begin position="16"/>
        <end position="34"/>
    </location>
</feature>
<dbReference type="RefSeq" id="WP_150038554.1">
    <property type="nucleotide sequence ID" value="NZ_OW485601.1"/>
</dbReference>
<dbReference type="InterPro" id="IPR007318">
    <property type="entry name" value="Phopholipid_MeTrfase"/>
</dbReference>
<dbReference type="AlphaFoldDB" id="A0A5M6J2A2"/>
<dbReference type="GO" id="GO:0032259">
    <property type="term" value="P:methylation"/>
    <property type="evidence" value="ECO:0007669"/>
    <property type="project" value="UniProtKB-KW"/>
</dbReference>
<dbReference type="GO" id="GO:0012505">
    <property type="term" value="C:endomembrane system"/>
    <property type="evidence" value="ECO:0007669"/>
    <property type="project" value="UniProtKB-SubCell"/>
</dbReference>
<keyword evidence="6" id="KW-0489">Methyltransferase</keyword>
<keyword evidence="6" id="KW-0808">Transferase</keyword>
<dbReference type="EMBL" id="VWPK01000001">
    <property type="protein sequence ID" value="KAA5614730.1"/>
    <property type="molecule type" value="Genomic_DNA"/>
</dbReference>
<comment type="caution">
    <text evidence="6">The sequence shown here is derived from an EMBL/GenBank/DDBJ whole genome shotgun (WGS) entry which is preliminary data.</text>
</comment>
<evidence type="ECO:0000256" key="3">
    <source>
        <dbReference type="ARBA" id="ARBA00022989"/>
    </source>
</evidence>
<name>A0A5M6J2A2_9PROT</name>
<dbReference type="PANTHER" id="PTHR12714:SF24">
    <property type="entry name" value="SLR1182 PROTEIN"/>
    <property type="match status" value="1"/>
</dbReference>
<comment type="subcellular location">
    <subcellularLocation>
        <location evidence="1">Endomembrane system</location>
        <topology evidence="1">Multi-pass membrane protein</topology>
    </subcellularLocation>
</comment>
<feature type="transmembrane region" description="Helical" evidence="5">
    <location>
        <begin position="41"/>
        <end position="64"/>
    </location>
</feature>
<dbReference type="Pfam" id="PF04191">
    <property type="entry name" value="PEMT"/>
    <property type="match status" value="1"/>
</dbReference>
<sequence>MSSRADTAGVIAPPPLIMAAALLGGWLLGLVLPVPSLPRPLAGWIGSGAILLAFALAGAAVLTMRRAGTHVDPYHPSTALVRSGPFAVSRNPIYLALILLSLGIAVLLDLAWGVLLLIPAVLVLRFGVIAREEAYLERIFGDAYRDYRSAVRRWI</sequence>
<keyword evidence="7" id="KW-1185">Reference proteome</keyword>
<dbReference type="Proteomes" id="UP000325255">
    <property type="component" value="Unassembled WGS sequence"/>
</dbReference>
<dbReference type="GO" id="GO:0008168">
    <property type="term" value="F:methyltransferase activity"/>
    <property type="evidence" value="ECO:0007669"/>
    <property type="project" value="UniProtKB-KW"/>
</dbReference>
<dbReference type="Gene3D" id="1.20.120.1630">
    <property type="match status" value="1"/>
</dbReference>